<evidence type="ECO:0000313" key="1">
    <source>
        <dbReference type="EMBL" id="KNX39002.1"/>
    </source>
</evidence>
<protein>
    <recommendedName>
        <fullName evidence="3">DUF2867 domain-containing protein</fullName>
    </recommendedName>
</protein>
<dbReference type="PATRIC" id="fig|1631356.3.peg.4164"/>
<dbReference type="AlphaFoldDB" id="A0A0L6CMR2"/>
<proteinExistence type="predicted"/>
<accession>A0A0L6CMR2</accession>
<evidence type="ECO:0008006" key="3">
    <source>
        <dbReference type="Google" id="ProtNLM"/>
    </source>
</evidence>
<dbReference type="Proteomes" id="UP000037397">
    <property type="component" value="Unassembled WGS sequence"/>
</dbReference>
<gene>
    <name evidence="1" type="ORF">VV01_20710</name>
</gene>
<keyword evidence="2" id="KW-1185">Reference proteome</keyword>
<sequence>MRLPTTEHIRRPWRIHEIAPDFEVEDVWALPTPGGPDDLPRLIAQITSGGDWPDNAPLPVRFVWEARWKIGTVLRLDRKRDEVGSRVASLRDRLPADLAVVPRGPDFPTLPFTPVYELPDEWAAEMANRTVHTIMHIGWVADADADGGHRGQMAVLVKPNGRFGAAYMQLIKPFRYWLVYPALMKVIGRGWAAGRAASAEALA</sequence>
<evidence type="ECO:0000313" key="2">
    <source>
        <dbReference type="Proteomes" id="UP000037397"/>
    </source>
</evidence>
<dbReference type="RefSeq" id="WP_050671543.1">
    <property type="nucleotide sequence ID" value="NZ_LAIR01000002.1"/>
</dbReference>
<dbReference type="EMBL" id="LAIR01000002">
    <property type="protein sequence ID" value="KNX39002.1"/>
    <property type="molecule type" value="Genomic_DNA"/>
</dbReference>
<dbReference type="STRING" id="1631356.VV01_20710"/>
<dbReference type="Pfam" id="PF11066">
    <property type="entry name" value="DUF2867"/>
    <property type="match status" value="1"/>
</dbReference>
<name>A0A0L6CMR2_9MICO</name>
<reference evidence="2" key="1">
    <citation type="submission" date="2015-03" db="EMBL/GenBank/DDBJ databases">
        <title>Luteipulveratus halotolerans sp. nov., a novel actinobacterium (Dermacoccaceae) from Sarawak, Malaysia.</title>
        <authorList>
            <person name="Juboi H."/>
            <person name="Basik A."/>
            <person name="Shamsul S.S."/>
            <person name="Arnold P."/>
            <person name="Schmitt E.K."/>
            <person name="Sanglier J.-J."/>
            <person name="Yeo T."/>
        </authorList>
    </citation>
    <scope>NUCLEOTIDE SEQUENCE [LARGE SCALE GENOMIC DNA]</scope>
    <source>
        <strain evidence="2">C296001</strain>
    </source>
</reference>
<organism evidence="1 2">
    <name type="scientific">Luteipulveratus halotolerans</name>
    <dbReference type="NCBI Taxonomy" id="1631356"/>
    <lineage>
        <taxon>Bacteria</taxon>
        <taxon>Bacillati</taxon>
        <taxon>Actinomycetota</taxon>
        <taxon>Actinomycetes</taxon>
        <taxon>Micrococcales</taxon>
        <taxon>Dermacoccaceae</taxon>
        <taxon>Luteipulveratus</taxon>
    </lineage>
</organism>
<dbReference type="OrthoDB" id="4551029at2"/>
<dbReference type="InterPro" id="IPR021295">
    <property type="entry name" value="DUF2867"/>
</dbReference>
<comment type="caution">
    <text evidence="1">The sequence shown here is derived from an EMBL/GenBank/DDBJ whole genome shotgun (WGS) entry which is preliminary data.</text>
</comment>